<comment type="caution">
    <text evidence="7">The sequence shown here is derived from an EMBL/GenBank/DDBJ whole genome shotgun (WGS) entry which is preliminary data.</text>
</comment>
<organism evidence="7 8">
    <name type="scientific">Phycomyces blakesleeanus</name>
    <dbReference type="NCBI Taxonomy" id="4837"/>
    <lineage>
        <taxon>Eukaryota</taxon>
        <taxon>Fungi</taxon>
        <taxon>Fungi incertae sedis</taxon>
        <taxon>Mucoromycota</taxon>
        <taxon>Mucoromycotina</taxon>
        <taxon>Mucoromycetes</taxon>
        <taxon>Mucorales</taxon>
        <taxon>Phycomycetaceae</taxon>
        <taxon>Phycomyces</taxon>
    </lineage>
</organism>
<accession>A0ABR3B1B2</accession>
<reference evidence="7 8" key="1">
    <citation type="submission" date="2024-04" db="EMBL/GenBank/DDBJ databases">
        <title>Symmetric and asymmetric DNA N6-adenine methylation regulates different biological responses in Mucorales.</title>
        <authorList>
            <consortium name="Lawrence Berkeley National Laboratory"/>
            <person name="Lax C."/>
            <person name="Mondo S.J."/>
            <person name="Osorio-Concepcion M."/>
            <person name="Muszewska A."/>
            <person name="Corrochano-Luque M."/>
            <person name="Gutierrez G."/>
            <person name="Riley R."/>
            <person name="Lipzen A."/>
            <person name="Guo J."/>
            <person name="Hundley H."/>
            <person name="Amirebrahimi M."/>
            <person name="Ng V."/>
            <person name="Lorenzo-Gutierrez D."/>
            <person name="Binder U."/>
            <person name="Yang J."/>
            <person name="Song Y."/>
            <person name="Canovas D."/>
            <person name="Navarro E."/>
            <person name="Freitag M."/>
            <person name="Gabaldon T."/>
            <person name="Grigoriev I.V."/>
            <person name="Corrochano L.M."/>
            <person name="Nicolas F.E."/>
            <person name="Garre V."/>
        </authorList>
    </citation>
    <scope>NUCLEOTIDE SEQUENCE [LARGE SCALE GENOMIC DNA]</scope>
    <source>
        <strain evidence="7 8">L51</strain>
    </source>
</reference>
<feature type="domain" description="Nucleoporin Nup133/Nup155-like C-terminal" evidence="5">
    <location>
        <begin position="485"/>
        <end position="992"/>
    </location>
</feature>
<dbReference type="EMBL" id="JBCLYO010000007">
    <property type="protein sequence ID" value="KAL0087298.1"/>
    <property type="molecule type" value="Genomic_DNA"/>
</dbReference>
<sequence length="997" mass="113590">MEYQHYMGLMEEIGYLWRTVDNRLIMWNYIERDDILVHEEPEQPITTVGLVKRKSAFCGFDLTHIIVVATPLQITLLGVAAASANPLNKGYKGNRIQMHNLNVKAPADDLCFLEIKGTEDERILLIGHFSLGGSRLVCLTKNMLYKYLPTSFDKAPKGNIQSFIVCDQRKVIYALTSNNGIEVLSSPGKGATVKRLAQTGDIKETATRIANPSGLTRYQDDFQLVSIHLISKEESERVHILGVSITGARIYFTHLSDIRFGASLGPNEQPKTIKIAHVILSPNYEPQGIFSFIQQDQIDNSKTVLGSYYNKNVFLTAKGKVAGEKIVSVANLERTSTYIETTASIENHETIYGIGEIDEKFYRETSTGLPKDIRQFIILGHSSITTIARERPVDGLRRLILKTINSETIGSPELNAFFERYGYTQTCAMCLEIICVESGKKDNALVKKTTLVFFEYGGQPSVGLSMASEKNYQGQTRPRPRTKFSVKHDGLGLYLVRLLRPIWKKKIFPLSAKGTLVPSTFYERVSNLSLFIFKRHFITKSISSEMIYCTRFPRILLLYIDEQMSFYEMSTLMTHTIESICFLSGIMETGVEKIYQQLQTPSKEKFTDLTVEFIVTTFDGRDLVRELVISIINARATLKNTGGFESVASLLQKNGDTLFPEKDIAFYKGIEAIVKAKSAGVTNEDSEFMKEALSYFKEAPSDLLASKLDQICDEFRKLGWNKAILDLAISRATKEDPYNNAMMFLENGSNPSNPDAKFYKARHIYYSQVLKTIINLKPKNPRDESCQSQKYRSLFEAARNQKEDTVFLYVLYDWLFQNCLYGDLFSLQPDNLLPFVRNYVDHVQGIRFLYKYHLHRNEFFEAAMYVRLLAELDPNANLDERIFYMGQACTFLSKFLVLGGSTEESCKLAKVSELQHKTLKIQKEIRDNLCQQSGRVVMTDREKIMLNNIPMSLNDMFELSRRYNCPDGELLVLSMAYQCNFNLVQDLWKQILSDSKL</sequence>
<comment type="subcellular location">
    <subcellularLocation>
        <location evidence="1">Nucleus</location>
    </subcellularLocation>
</comment>
<dbReference type="Pfam" id="PF08801">
    <property type="entry name" value="Nucleoporin_N"/>
    <property type="match status" value="1"/>
</dbReference>
<evidence type="ECO:0000259" key="5">
    <source>
        <dbReference type="Pfam" id="PF03177"/>
    </source>
</evidence>
<dbReference type="Proteomes" id="UP001448207">
    <property type="component" value="Unassembled WGS sequence"/>
</dbReference>
<dbReference type="InterPro" id="IPR007187">
    <property type="entry name" value="Nucleoporin_Nup133/Nup155_C"/>
</dbReference>
<dbReference type="PANTHER" id="PTHR10350:SF6">
    <property type="entry name" value="NUCLEAR PORE COMPLEX PROTEIN NUP155"/>
    <property type="match status" value="1"/>
</dbReference>
<dbReference type="InterPro" id="IPR014908">
    <property type="entry name" value="Nucleoporin_Nup133/Nup155_N"/>
</dbReference>
<keyword evidence="8" id="KW-1185">Reference proteome</keyword>
<evidence type="ECO:0000313" key="8">
    <source>
        <dbReference type="Proteomes" id="UP001448207"/>
    </source>
</evidence>
<dbReference type="InterPro" id="IPR004870">
    <property type="entry name" value="Nucleoporin_Nup155"/>
</dbReference>
<dbReference type="PANTHER" id="PTHR10350">
    <property type="entry name" value="NUCLEAR PORE COMPLEX PROTEIN NUP155"/>
    <property type="match status" value="1"/>
</dbReference>
<evidence type="ECO:0000313" key="7">
    <source>
        <dbReference type="EMBL" id="KAL0087298.1"/>
    </source>
</evidence>
<comment type="similarity">
    <text evidence="2">Belongs to the non-repetitive/WGA-negative nucleoporin family.</text>
</comment>
<dbReference type="Gene3D" id="1.25.40.450">
    <property type="entry name" value="Nucleoporin, helical domain, N-terminal subdomain"/>
    <property type="match status" value="1"/>
</dbReference>
<proteinExistence type="inferred from homology"/>
<dbReference type="InterPro" id="IPR042537">
    <property type="entry name" value="Nucleoporin_Nup155_C_2"/>
</dbReference>
<evidence type="ECO:0000256" key="1">
    <source>
        <dbReference type="ARBA" id="ARBA00004123"/>
    </source>
</evidence>
<evidence type="ECO:0000256" key="2">
    <source>
        <dbReference type="ARBA" id="ARBA00007373"/>
    </source>
</evidence>
<keyword evidence="3" id="KW-0813">Transport</keyword>
<dbReference type="Pfam" id="PF03177">
    <property type="entry name" value="Nucleoporin_C"/>
    <property type="match status" value="1"/>
</dbReference>
<feature type="domain" description="Nucleoporin Nup133/Nup155-like N-terminal" evidence="6">
    <location>
        <begin position="4"/>
        <end position="344"/>
    </location>
</feature>
<dbReference type="Gene3D" id="1.20.58.1780">
    <property type="match status" value="1"/>
</dbReference>
<name>A0ABR3B1B2_PHYBL</name>
<evidence type="ECO:0000256" key="3">
    <source>
        <dbReference type="ARBA" id="ARBA00022448"/>
    </source>
</evidence>
<keyword evidence="4" id="KW-0539">Nucleus</keyword>
<dbReference type="Gene3D" id="1.25.40.440">
    <property type="entry name" value="Nucleoporin, helical domain, central subdomain"/>
    <property type="match status" value="1"/>
</dbReference>
<gene>
    <name evidence="7" type="ORF">J3Q64DRAFT_1638549</name>
</gene>
<dbReference type="InterPro" id="IPR042533">
    <property type="entry name" value="Nucleoporin_Nup155_C_1"/>
</dbReference>
<evidence type="ECO:0000256" key="4">
    <source>
        <dbReference type="ARBA" id="ARBA00023242"/>
    </source>
</evidence>
<protein>
    <submittedName>
        <fullName evidence="7">Non-repetitive/WGA-negative nucleoporin C-terminal-domain-containing protein</fullName>
    </submittedName>
</protein>
<evidence type="ECO:0000259" key="6">
    <source>
        <dbReference type="Pfam" id="PF08801"/>
    </source>
</evidence>